<dbReference type="Pfam" id="PF04545">
    <property type="entry name" value="Sigma70_r4"/>
    <property type="match status" value="1"/>
</dbReference>
<comment type="caution">
    <text evidence="7">The sequence shown here is derived from an EMBL/GenBank/DDBJ whole genome shotgun (WGS) entry which is preliminary data.</text>
</comment>
<dbReference type="InterPro" id="IPR007630">
    <property type="entry name" value="RNA_pol_sigma70_r4"/>
</dbReference>
<keyword evidence="1" id="KW-0805">Transcription regulation</keyword>
<proteinExistence type="predicted"/>
<organism evidence="7 8">
    <name type="scientific">Lysobacter hankyongensis</name>
    <dbReference type="NCBI Taxonomy" id="1176535"/>
    <lineage>
        <taxon>Bacteria</taxon>
        <taxon>Pseudomonadati</taxon>
        <taxon>Pseudomonadota</taxon>
        <taxon>Gammaproteobacteria</taxon>
        <taxon>Lysobacterales</taxon>
        <taxon>Lysobacteraceae</taxon>
        <taxon>Lysobacter</taxon>
    </lineage>
</organism>
<dbReference type="Proteomes" id="UP001499959">
    <property type="component" value="Unassembled WGS sequence"/>
</dbReference>
<dbReference type="Pfam" id="PF04542">
    <property type="entry name" value="Sigma70_r2"/>
    <property type="match status" value="1"/>
</dbReference>
<evidence type="ECO:0000259" key="6">
    <source>
        <dbReference type="Pfam" id="PF04545"/>
    </source>
</evidence>
<dbReference type="RefSeq" id="WP_345305000.1">
    <property type="nucleotide sequence ID" value="NZ_BAABJE010000030.1"/>
</dbReference>
<dbReference type="SUPFAM" id="SSF88659">
    <property type="entry name" value="Sigma3 and sigma4 domains of RNA polymerase sigma factors"/>
    <property type="match status" value="1"/>
</dbReference>
<evidence type="ECO:0000256" key="2">
    <source>
        <dbReference type="ARBA" id="ARBA00023082"/>
    </source>
</evidence>
<evidence type="ECO:0000256" key="4">
    <source>
        <dbReference type="ARBA" id="ARBA00023163"/>
    </source>
</evidence>
<accession>A0ABP9CES0</accession>
<feature type="domain" description="RNA polymerase sigma-70 region 2" evidence="5">
    <location>
        <begin position="42"/>
        <end position="99"/>
    </location>
</feature>
<evidence type="ECO:0000313" key="7">
    <source>
        <dbReference type="EMBL" id="GAA4807999.1"/>
    </source>
</evidence>
<protein>
    <submittedName>
        <fullName evidence="7">RNA polymerase sigma factor WhiG</fullName>
    </submittedName>
</protein>
<keyword evidence="2" id="KW-0731">Sigma factor</keyword>
<dbReference type="SUPFAM" id="SSF88946">
    <property type="entry name" value="Sigma2 domain of RNA polymerase sigma factors"/>
    <property type="match status" value="1"/>
</dbReference>
<reference evidence="8" key="1">
    <citation type="journal article" date="2019" name="Int. J. Syst. Evol. Microbiol.">
        <title>The Global Catalogue of Microorganisms (GCM) 10K type strain sequencing project: providing services to taxonomists for standard genome sequencing and annotation.</title>
        <authorList>
            <consortium name="The Broad Institute Genomics Platform"/>
            <consortium name="The Broad Institute Genome Sequencing Center for Infectious Disease"/>
            <person name="Wu L."/>
            <person name="Ma J."/>
        </authorList>
    </citation>
    <scope>NUCLEOTIDE SEQUENCE [LARGE SCALE GENOMIC DNA]</scope>
    <source>
        <strain evidence="8">JCM 18204</strain>
    </source>
</reference>
<dbReference type="CDD" id="cd06171">
    <property type="entry name" value="Sigma70_r4"/>
    <property type="match status" value="1"/>
</dbReference>
<dbReference type="InterPro" id="IPR014284">
    <property type="entry name" value="RNA_pol_sigma-70_dom"/>
</dbReference>
<gene>
    <name evidence="7" type="primary">whiG</name>
    <name evidence="7" type="ORF">GCM10023307_38520</name>
</gene>
<dbReference type="InterPro" id="IPR007627">
    <property type="entry name" value="RNA_pol_sigma70_r2"/>
</dbReference>
<evidence type="ECO:0000313" key="8">
    <source>
        <dbReference type="Proteomes" id="UP001499959"/>
    </source>
</evidence>
<dbReference type="NCBIfam" id="TIGR02937">
    <property type="entry name" value="sigma70-ECF"/>
    <property type="match status" value="1"/>
</dbReference>
<dbReference type="InterPro" id="IPR013325">
    <property type="entry name" value="RNA_pol_sigma_r2"/>
</dbReference>
<dbReference type="Gene3D" id="1.10.1740.10">
    <property type="match status" value="1"/>
</dbReference>
<name>A0ABP9CES0_9GAMM</name>
<keyword evidence="8" id="KW-1185">Reference proteome</keyword>
<feature type="domain" description="RNA polymerase sigma-70 region 4" evidence="6">
    <location>
        <begin position="172"/>
        <end position="220"/>
    </location>
</feature>
<dbReference type="PANTHER" id="PTHR30385">
    <property type="entry name" value="SIGMA FACTOR F FLAGELLAR"/>
    <property type="match status" value="1"/>
</dbReference>
<evidence type="ECO:0000256" key="1">
    <source>
        <dbReference type="ARBA" id="ARBA00023015"/>
    </source>
</evidence>
<dbReference type="InterPro" id="IPR013324">
    <property type="entry name" value="RNA_pol_sigma_r3/r4-like"/>
</dbReference>
<dbReference type="PANTHER" id="PTHR30385:SF7">
    <property type="entry name" value="RNA POLYMERASE SIGMA FACTOR FLIA"/>
    <property type="match status" value="1"/>
</dbReference>
<keyword evidence="3" id="KW-0238">DNA-binding</keyword>
<sequence>MSQGIEAVAETELWQRYRRSSDIAARDHLFHLYMPWAAAVGRNVYRRVSVYSLDCNDFVQNAELGMLDAMTRYDPERGVDFRAFAKPRVRGAVFNGLRALLRERGVAPDDSRHAERLSHFHGNDDDPFEGVVEAIIGLGIGYLLDHAAVDRGDDAYAYVKRSQIDSRLTAAVSRLPERLRRIVVAHYFEHIPFTAIAEDMQLTKGRVSQLHHEALTRLRHALRELR</sequence>
<dbReference type="EMBL" id="BAABJE010000030">
    <property type="protein sequence ID" value="GAA4807999.1"/>
    <property type="molecule type" value="Genomic_DNA"/>
</dbReference>
<keyword evidence="4" id="KW-0804">Transcription</keyword>
<dbReference type="Gene3D" id="1.20.140.160">
    <property type="match status" value="1"/>
</dbReference>
<evidence type="ECO:0000259" key="5">
    <source>
        <dbReference type="Pfam" id="PF04542"/>
    </source>
</evidence>
<evidence type="ECO:0000256" key="3">
    <source>
        <dbReference type="ARBA" id="ARBA00023125"/>
    </source>
</evidence>